<protein>
    <submittedName>
        <fullName evidence="1">Uncharacterized protein</fullName>
    </submittedName>
</protein>
<keyword evidence="2" id="KW-1185">Reference proteome</keyword>
<reference evidence="1 2" key="1">
    <citation type="submission" date="2023-01" db="EMBL/GenBank/DDBJ databases">
        <title>Analysis of 21 Apiospora genomes using comparative genomics revels a genus with tremendous synthesis potential of carbohydrate active enzymes and secondary metabolites.</title>
        <authorList>
            <person name="Sorensen T."/>
        </authorList>
    </citation>
    <scope>NUCLEOTIDE SEQUENCE [LARGE SCALE GENOMIC DNA]</scope>
    <source>
        <strain evidence="1 2">CBS 33761</strain>
    </source>
</reference>
<evidence type="ECO:0000313" key="2">
    <source>
        <dbReference type="Proteomes" id="UP001444661"/>
    </source>
</evidence>
<gene>
    <name evidence="1" type="ORF">PG993_012574</name>
</gene>
<organism evidence="1 2">
    <name type="scientific">Apiospora rasikravindrae</name>
    <dbReference type="NCBI Taxonomy" id="990691"/>
    <lineage>
        <taxon>Eukaryota</taxon>
        <taxon>Fungi</taxon>
        <taxon>Dikarya</taxon>
        <taxon>Ascomycota</taxon>
        <taxon>Pezizomycotina</taxon>
        <taxon>Sordariomycetes</taxon>
        <taxon>Xylariomycetidae</taxon>
        <taxon>Amphisphaeriales</taxon>
        <taxon>Apiosporaceae</taxon>
        <taxon>Apiospora</taxon>
    </lineage>
</organism>
<dbReference type="Proteomes" id="UP001444661">
    <property type="component" value="Unassembled WGS sequence"/>
</dbReference>
<sequence>MVFNANATHSSVPPYPDEAYKGYYRPVLDPVKLTQILVREEDESGLVEDCQVRLFRGRNVSTKFQRRCDSA</sequence>
<evidence type="ECO:0000313" key="1">
    <source>
        <dbReference type="EMBL" id="KAK8024508.1"/>
    </source>
</evidence>
<proteinExistence type="predicted"/>
<comment type="caution">
    <text evidence="1">The sequence shown here is derived from an EMBL/GenBank/DDBJ whole genome shotgun (WGS) entry which is preliminary data.</text>
</comment>
<name>A0ABR1S302_9PEZI</name>
<dbReference type="EMBL" id="JAQQWK010000011">
    <property type="protein sequence ID" value="KAK8024508.1"/>
    <property type="molecule type" value="Genomic_DNA"/>
</dbReference>
<accession>A0ABR1S302</accession>